<evidence type="ECO:0000313" key="7">
    <source>
        <dbReference type="EMBL" id="MBB4663065.1"/>
    </source>
</evidence>
<dbReference type="EMBL" id="JACHNU010000003">
    <property type="protein sequence ID" value="MBB4663065.1"/>
    <property type="molecule type" value="Genomic_DNA"/>
</dbReference>
<feature type="transmembrane region" description="Helical" evidence="6">
    <location>
        <begin position="34"/>
        <end position="53"/>
    </location>
</feature>
<keyword evidence="2" id="KW-1003">Cell membrane</keyword>
<feature type="transmembrane region" description="Helical" evidence="6">
    <location>
        <begin position="59"/>
        <end position="79"/>
    </location>
</feature>
<dbReference type="Pfam" id="PF04066">
    <property type="entry name" value="MrpF_PhaF"/>
    <property type="match status" value="1"/>
</dbReference>
<gene>
    <name evidence="7" type="ORF">BDZ31_002654</name>
</gene>
<evidence type="ECO:0000256" key="6">
    <source>
        <dbReference type="SAM" id="Phobius"/>
    </source>
</evidence>
<keyword evidence="4 6" id="KW-1133">Transmembrane helix</keyword>
<reference evidence="7 8" key="1">
    <citation type="submission" date="2020-08" db="EMBL/GenBank/DDBJ databases">
        <title>Genomic Encyclopedia of Archaeal and Bacterial Type Strains, Phase II (KMG-II): from individual species to whole genera.</title>
        <authorList>
            <person name="Goeker M."/>
        </authorList>
    </citation>
    <scope>NUCLEOTIDE SEQUENCE [LARGE SCALE GENOMIC DNA]</scope>
    <source>
        <strain evidence="7 8">DSM 23288</strain>
    </source>
</reference>
<evidence type="ECO:0000256" key="5">
    <source>
        <dbReference type="ARBA" id="ARBA00023136"/>
    </source>
</evidence>
<evidence type="ECO:0000256" key="4">
    <source>
        <dbReference type="ARBA" id="ARBA00022989"/>
    </source>
</evidence>
<sequence length="89" mass="9357">MPEVVIVVALACVTSFLALGAIVLLRARDVLERIVALDLLTVVCVGLLALLSYLREVPYYLDGALALAALSFVATLAAARSDRGGGPFR</sequence>
<protein>
    <submittedName>
        <fullName evidence="7">Multicomponent Na+:H+ antiporter subunit F</fullName>
    </submittedName>
</protein>
<dbReference type="Proteomes" id="UP000585272">
    <property type="component" value="Unassembled WGS sequence"/>
</dbReference>
<dbReference type="GO" id="GO:0015075">
    <property type="term" value="F:monoatomic ion transmembrane transporter activity"/>
    <property type="evidence" value="ECO:0007669"/>
    <property type="project" value="InterPro"/>
</dbReference>
<dbReference type="AlphaFoldDB" id="A0A840IFG1"/>
<evidence type="ECO:0000256" key="3">
    <source>
        <dbReference type="ARBA" id="ARBA00022692"/>
    </source>
</evidence>
<evidence type="ECO:0000313" key="8">
    <source>
        <dbReference type="Proteomes" id="UP000585272"/>
    </source>
</evidence>
<evidence type="ECO:0000256" key="2">
    <source>
        <dbReference type="ARBA" id="ARBA00022475"/>
    </source>
</evidence>
<dbReference type="GO" id="GO:0005886">
    <property type="term" value="C:plasma membrane"/>
    <property type="evidence" value="ECO:0007669"/>
    <property type="project" value="UniProtKB-SubCell"/>
</dbReference>
<accession>A0A840IFG1</accession>
<keyword evidence="5 6" id="KW-0472">Membrane</keyword>
<dbReference type="RefSeq" id="WP_183342770.1">
    <property type="nucleotide sequence ID" value="NZ_JACHNU010000003.1"/>
</dbReference>
<name>A0A840IFG1_9ACTN</name>
<proteinExistence type="predicted"/>
<comment type="caution">
    <text evidence="7">The sequence shown here is derived from an EMBL/GenBank/DDBJ whole genome shotgun (WGS) entry which is preliminary data.</text>
</comment>
<organism evidence="7 8">
    <name type="scientific">Conexibacter arvalis</name>
    <dbReference type="NCBI Taxonomy" id="912552"/>
    <lineage>
        <taxon>Bacteria</taxon>
        <taxon>Bacillati</taxon>
        <taxon>Actinomycetota</taxon>
        <taxon>Thermoleophilia</taxon>
        <taxon>Solirubrobacterales</taxon>
        <taxon>Conexibacteraceae</taxon>
        <taxon>Conexibacter</taxon>
    </lineage>
</organism>
<keyword evidence="3 6" id="KW-0812">Transmembrane</keyword>
<comment type="subcellular location">
    <subcellularLocation>
        <location evidence="1">Cell membrane</location>
        <topology evidence="1">Multi-pass membrane protein</topology>
    </subcellularLocation>
</comment>
<dbReference type="InterPro" id="IPR007208">
    <property type="entry name" value="MrpF/PhaF-like"/>
</dbReference>
<keyword evidence="8" id="KW-1185">Reference proteome</keyword>
<evidence type="ECO:0000256" key="1">
    <source>
        <dbReference type="ARBA" id="ARBA00004651"/>
    </source>
</evidence>
<feature type="transmembrane region" description="Helical" evidence="6">
    <location>
        <begin position="6"/>
        <end position="27"/>
    </location>
</feature>